<evidence type="ECO:0000313" key="1">
    <source>
        <dbReference type="EMBL" id="CAG7719165.1"/>
    </source>
</evidence>
<keyword evidence="2" id="KW-1185">Reference proteome</keyword>
<name>A0A8J2JKQ7_9HEXA</name>
<protein>
    <submittedName>
        <fullName evidence="1">Uncharacterized protein</fullName>
    </submittedName>
</protein>
<gene>
    <name evidence="1" type="ORF">AFUS01_LOCUS8503</name>
</gene>
<comment type="caution">
    <text evidence="1">The sequence shown here is derived from an EMBL/GenBank/DDBJ whole genome shotgun (WGS) entry which is preliminary data.</text>
</comment>
<dbReference type="EMBL" id="CAJVCH010059130">
    <property type="protein sequence ID" value="CAG7719165.1"/>
    <property type="molecule type" value="Genomic_DNA"/>
</dbReference>
<feature type="non-terminal residue" evidence="1">
    <location>
        <position position="1"/>
    </location>
</feature>
<organism evidence="1 2">
    <name type="scientific">Allacma fusca</name>
    <dbReference type="NCBI Taxonomy" id="39272"/>
    <lineage>
        <taxon>Eukaryota</taxon>
        <taxon>Metazoa</taxon>
        <taxon>Ecdysozoa</taxon>
        <taxon>Arthropoda</taxon>
        <taxon>Hexapoda</taxon>
        <taxon>Collembola</taxon>
        <taxon>Symphypleona</taxon>
        <taxon>Sminthuridae</taxon>
        <taxon>Allacma</taxon>
    </lineage>
</organism>
<evidence type="ECO:0000313" key="2">
    <source>
        <dbReference type="Proteomes" id="UP000708208"/>
    </source>
</evidence>
<sequence length="14" mass="1704">MVLHQECPSKQTFR</sequence>
<reference evidence="1" key="1">
    <citation type="submission" date="2021-06" db="EMBL/GenBank/DDBJ databases">
        <authorList>
            <person name="Hodson N. C."/>
            <person name="Mongue J. A."/>
            <person name="Jaron S. K."/>
        </authorList>
    </citation>
    <scope>NUCLEOTIDE SEQUENCE</scope>
</reference>
<proteinExistence type="predicted"/>
<dbReference type="Proteomes" id="UP000708208">
    <property type="component" value="Unassembled WGS sequence"/>
</dbReference>
<accession>A0A8J2JKQ7</accession>